<dbReference type="Proteomes" id="UP001442841">
    <property type="component" value="Chromosome"/>
</dbReference>
<accession>A0ABZ3FTZ5</accession>
<dbReference type="RefSeq" id="WP_425309502.1">
    <property type="nucleotide sequence ID" value="NZ_CP154795.1"/>
</dbReference>
<sequence>MTVVNFRCDPDTEAALEALAVEGESRSETIRRAIHDAMRFRRREQMRAEALEAAQDPDDVNESKAVLDDLASLRAW</sequence>
<organism evidence="1 2">
    <name type="scientific">Ammonicoccus fulvus</name>
    <dbReference type="NCBI Taxonomy" id="3138240"/>
    <lineage>
        <taxon>Bacteria</taxon>
        <taxon>Bacillati</taxon>
        <taxon>Actinomycetota</taxon>
        <taxon>Actinomycetes</taxon>
        <taxon>Propionibacteriales</taxon>
        <taxon>Propionibacteriaceae</taxon>
        <taxon>Ammonicoccus</taxon>
    </lineage>
</organism>
<dbReference type="EMBL" id="CP154795">
    <property type="protein sequence ID" value="XAN08046.1"/>
    <property type="molecule type" value="Genomic_DNA"/>
</dbReference>
<name>A0ABZ3FTZ5_9ACTN</name>
<keyword evidence="2" id="KW-1185">Reference proteome</keyword>
<evidence type="ECO:0000313" key="1">
    <source>
        <dbReference type="EMBL" id="XAN08046.1"/>
    </source>
</evidence>
<evidence type="ECO:0000313" key="2">
    <source>
        <dbReference type="Proteomes" id="UP001442841"/>
    </source>
</evidence>
<proteinExistence type="predicted"/>
<protein>
    <submittedName>
        <fullName evidence="1">Ribbon-helix-helix protein, CopG family</fullName>
    </submittedName>
</protein>
<reference evidence="1 2" key="1">
    <citation type="submission" date="2024-04" db="EMBL/GenBank/DDBJ databases">
        <title>Isolation of an actinomycete strain from pig manure.</title>
        <authorList>
            <person name="Gong T."/>
            <person name="Yu Z."/>
            <person name="An M."/>
            <person name="Wei C."/>
            <person name="Yang W."/>
            <person name="Liu L."/>
        </authorList>
    </citation>
    <scope>NUCLEOTIDE SEQUENCE [LARGE SCALE GENOMIC DNA]</scope>
    <source>
        <strain evidence="1 2">ZF39</strain>
    </source>
</reference>
<gene>
    <name evidence="1" type="ORF">AADG42_12285</name>
</gene>